<evidence type="ECO:0000313" key="2">
    <source>
        <dbReference type="Proteomes" id="UP001164250"/>
    </source>
</evidence>
<reference evidence="2" key="1">
    <citation type="journal article" date="2023" name="G3 (Bethesda)">
        <title>Genome assembly and association tests identify interacting loci associated with vigor, precocity, and sex in interspecific pistachio rootstocks.</title>
        <authorList>
            <person name="Palmer W."/>
            <person name="Jacygrad E."/>
            <person name="Sagayaradj S."/>
            <person name="Cavanaugh K."/>
            <person name="Han R."/>
            <person name="Bertier L."/>
            <person name="Beede B."/>
            <person name="Kafkas S."/>
            <person name="Golino D."/>
            <person name="Preece J."/>
            <person name="Michelmore R."/>
        </authorList>
    </citation>
    <scope>NUCLEOTIDE SEQUENCE [LARGE SCALE GENOMIC DNA]</scope>
</reference>
<accession>A0ACC1BBE3</accession>
<comment type="caution">
    <text evidence="1">The sequence shown here is derived from an EMBL/GenBank/DDBJ whole genome shotgun (WGS) entry which is preliminary data.</text>
</comment>
<sequence length="16" mass="2014">MVFWLYCEVPNQLCRL</sequence>
<organism evidence="1 2">
    <name type="scientific">Pistacia atlantica</name>
    <dbReference type="NCBI Taxonomy" id="434234"/>
    <lineage>
        <taxon>Eukaryota</taxon>
        <taxon>Viridiplantae</taxon>
        <taxon>Streptophyta</taxon>
        <taxon>Embryophyta</taxon>
        <taxon>Tracheophyta</taxon>
        <taxon>Spermatophyta</taxon>
        <taxon>Magnoliopsida</taxon>
        <taxon>eudicotyledons</taxon>
        <taxon>Gunneridae</taxon>
        <taxon>Pentapetalae</taxon>
        <taxon>rosids</taxon>
        <taxon>malvids</taxon>
        <taxon>Sapindales</taxon>
        <taxon>Anacardiaceae</taxon>
        <taxon>Pistacia</taxon>
    </lineage>
</organism>
<evidence type="ECO:0000313" key="1">
    <source>
        <dbReference type="EMBL" id="KAJ0096243.1"/>
    </source>
</evidence>
<keyword evidence="2" id="KW-1185">Reference proteome</keyword>
<dbReference type="EMBL" id="CM047902">
    <property type="protein sequence ID" value="KAJ0096243.1"/>
    <property type="molecule type" value="Genomic_DNA"/>
</dbReference>
<name>A0ACC1BBE3_9ROSI</name>
<proteinExistence type="predicted"/>
<gene>
    <name evidence="1" type="ORF">Patl1_17277</name>
</gene>
<protein>
    <submittedName>
        <fullName evidence="1">Uncharacterized protein</fullName>
    </submittedName>
</protein>
<dbReference type="Proteomes" id="UP001164250">
    <property type="component" value="Chromosome 6"/>
</dbReference>